<dbReference type="AlphaFoldDB" id="L0PED3"/>
<protein>
    <submittedName>
        <fullName evidence="2">Uncharacterized protein</fullName>
    </submittedName>
</protein>
<name>L0PED3_PNEJI</name>
<evidence type="ECO:0000313" key="2">
    <source>
        <dbReference type="EMBL" id="CCJ30766.1"/>
    </source>
</evidence>
<accession>L0PED3</accession>
<evidence type="ECO:0000256" key="1">
    <source>
        <dbReference type="SAM" id="Phobius"/>
    </source>
</evidence>
<keyword evidence="1" id="KW-1133">Transmembrane helix</keyword>
<dbReference type="Proteomes" id="UP000010422">
    <property type="component" value="Unassembled WGS sequence"/>
</dbReference>
<comment type="caution">
    <text evidence="2">The sequence shown here is derived from an EMBL/GenBank/DDBJ whole genome shotgun (WGS) entry which is preliminary data.</text>
</comment>
<dbReference type="VEuPathDB" id="FungiDB:PNEJI1_001245"/>
<reference evidence="2 3" key="1">
    <citation type="journal article" date="2012" name="MBio">
        <title>De novo assembly of the Pneumocystis jirovecii genome from a single bronchoalveolar lavage fluid specimen from a patient.</title>
        <authorList>
            <person name="Cisse O.H."/>
            <person name="Pagni M."/>
            <person name="Hauser P.M."/>
        </authorList>
    </citation>
    <scope>NUCLEOTIDE SEQUENCE [LARGE SCALE GENOMIC DNA]</scope>
    <source>
        <strain evidence="2 3">SE8</strain>
    </source>
</reference>
<organism evidence="3">
    <name type="scientific">Pneumocystis jirovecii</name>
    <name type="common">Human pneumocystis pneumonia agent</name>
    <dbReference type="NCBI Taxonomy" id="42068"/>
    <lineage>
        <taxon>Eukaryota</taxon>
        <taxon>Fungi</taxon>
        <taxon>Dikarya</taxon>
        <taxon>Ascomycota</taxon>
        <taxon>Taphrinomycotina</taxon>
        <taxon>Pneumocystomycetes</taxon>
        <taxon>Pneumocystaceae</taxon>
        <taxon>Pneumocystis</taxon>
    </lineage>
</organism>
<feature type="transmembrane region" description="Helical" evidence="1">
    <location>
        <begin position="67"/>
        <end position="85"/>
    </location>
</feature>
<dbReference type="EMBL" id="CAKM01000264">
    <property type="protein sequence ID" value="CCJ30766.1"/>
    <property type="molecule type" value="Genomic_DNA"/>
</dbReference>
<dbReference type="InParanoid" id="L0PED3"/>
<gene>
    <name evidence="2" type="ORF">PNEJI1_001245</name>
</gene>
<sequence length="90" mass="10586">MEKKSFLDNAKLSWFSDCSRDISDTSNDSISVYESVFKKSSENFFLISSFDVTIEVLSSRYSYSYKYLTFAFSGTFFVSLLIYLIRRFHM</sequence>
<proteinExistence type="predicted"/>
<keyword evidence="1" id="KW-0472">Membrane</keyword>
<keyword evidence="1" id="KW-0812">Transmembrane</keyword>
<evidence type="ECO:0000313" key="3">
    <source>
        <dbReference type="Proteomes" id="UP000010422"/>
    </source>
</evidence>